<comment type="caution">
    <text evidence="3">The sequence shown here is derived from an EMBL/GenBank/DDBJ whole genome shotgun (WGS) entry which is preliminary data.</text>
</comment>
<protein>
    <submittedName>
        <fullName evidence="3">Insulin-induced protein (INSIG)</fullName>
    </submittedName>
</protein>
<dbReference type="AlphaFoldDB" id="A0A9N8HB98"/>
<evidence type="ECO:0000313" key="3">
    <source>
        <dbReference type="EMBL" id="CAB9506080.1"/>
    </source>
</evidence>
<name>A0A9N8HB98_9STRA</name>
<feature type="transmembrane region" description="Helical" evidence="2">
    <location>
        <begin position="93"/>
        <end position="113"/>
    </location>
</feature>
<evidence type="ECO:0000256" key="2">
    <source>
        <dbReference type="SAM" id="Phobius"/>
    </source>
</evidence>
<evidence type="ECO:0000313" key="4">
    <source>
        <dbReference type="Proteomes" id="UP001153069"/>
    </source>
</evidence>
<accession>A0A9N8HB98</accession>
<feature type="compositionally biased region" description="Polar residues" evidence="1">
    <location>
        <begin position="20"/>
        <end position="32"/>
    </location>
</feature>
<dbReference type="PANTHER" id="PTHR36774">
    <property type="entry name" value="INSULIN-INDUCED PROTEIN"/>
    <property type="match status" value="1"/>
</dbReference>
<gene>
    <name evidence="3" type="ORF">SEMRO_253_G099880.1</name>
</gene>
<keyword evidence="2" id="KW-0472">Membrane</keyword>
<keyword evidence="2" id="KW-0812">Transmembrane</keyword>
<organism evidence="3 4">
    <name type="scientific">Seminavis robusta</name>
    <dbReference type="NCBI Taxonomy" id="568900"/>
    <lineage>
        <taxon>Eukaryota</taxon>
        <taxon>Sar</taxon>
        <taxon>Stramenopiles</taxon>
        <taxon>Ochrophyta</taxon>
        <taxon>Bacillariophyta</taxon>
        <taxon>Bacillariophyceae</taxon>
        <taxon>Bacillariophycidae</taxon>
        <taxon>Naviculales</taxon>
        <taxon>Naviculaceae</taxon>
        <taxon>Seminavis</taxon>
    </lineage>
</organism>
<reference evidence="3" key="1">
    <citation type="submission" date="2020-06" db="EMBL/GenBank/DDBJ databases">
        <authorList>
            <consortium name="Plant Systems Biology data submission"/>
        </authorList>
    </citation>
    <scope>NUCLEOTIDE SEQUENCE</scope>
    <source>
        <strain evidence="3">D6</strain>
    </source>
</reference>
<evidence type="ECO:0000256" key="1">
    <source>
        <dbReference type="SAM" id="MobiDB-lite"/>
    </source>
</evidence>
<keyword evidence="2" id="KW-1133">Transmembrane helix</keyword>
<dbReference type="PANTHER" id="PTHR36774:SF1">
    <property type="entry name" value="INSULIN-INDUCED PROTEIN"/>
    <property type="match status" value="1"/>
</dbReference>
<feature type="transmembrane region" description="Helical" evidence="2">
    <location>
        <begin position="134"/>
        <end position="157"/>
    </location>
</feature>
<sequence>MIKPIHTRLSERQRNDDDNNMSPTDDSSSFPSLITENPARSLSFSAIMAICGAALGPFLDSYHSAFGVLQYNEPITATLWGTSADNPALITAWWVPVLFGVAGWLIGWLYIVLDAVLQTTPSQKSKTDPSPPKILVGISLFTLQYWLSGIFVAAGVLDRTGILNFMSLYAAIGFVVLDGTLAGFITSAATALGGPLIEVGLLSMSRAGIMPGGYHYNDLGETGFFPLWIIPVYFLGGPAVGNLARGFWNALGSNDNVKVTSRDNTAGTAATTTIEKPGCKQCNDTRCVPCPNCDGVGDYVTYGKSVKCTSCSGRGFVICRSCFASYNEDPNDIEAIRDLVSRMPD</sequence>
<dbReference type="Proteomes" id="UP001153069">
    <property type="component" value="Unassembled WGS sequence"/>
</dbReference>
<keyword evidence="4" id="KW-1185">Reference proteome</keyword>
<dbReference type="OrthoDB" id="205546at2759"/>
<feature type="compositionally biased region" description="Basic and acidic residues" evidence="1">
    <location>
        <begin position="8"/>
        <end position="17"/>
    </location>
</feature>
<feature type="transmembrane region" description="Helical" evidence="2">
    <location>
        <begin position="169"/>
        <end position="197"/>
    </location>
</feature>
<dbReference type="EMBL" id="CAICTM010000252">
    <property type="protein sequence ID" value="CAB9506080.1"/>
    <property type="molecule type" value="Genomic_DNA"/>
</dbReference>
<proteinExistence type="predicted"/>
<feature type="region of interest" description="Disordered" evidence="1">
    <location>
        <begin position="1"/>
        <end position="32"/>
    </location>
</feature>